<evidence type="ECO:0000256" key="1">
    <source>
        <dbReference type="SAM" id="Phobius"/>
    </source>
</evidence>
<dbReference type="WBParaSite" id="EEL_0000142001-mRNA-1">
    <property type="protein sequence ID" value="EEL_0000142001-mRNA-1"/>
    <property type="gene ID" value="EEL_0000142001"/>
</dbReference>
<evidence type="ECO:0000313" key="3">
    <source>
        <dbReference type="Proteomes" id="UP000050640"/>
    </source>
</evidence>
<dbReference type="Pfam" id="PF22954">
    <property type="entry name" value="DUF7027"/>
    <property type="match status" value="1"/>
</dbReference>
<dbReference type="PANTHER" id="PTHR34851">
    <property type="entry name" value="PROTEIN CBG05235-RELATED"/>
    <property type="match status" value="1"/>
</dbReference>
<feature type="transmembrane region" description="Helical" evidence="1">
    <location>
        <begin position="146"/>
        <end position="168"/>
    </location>
</feature>
<feature type="transmembrane region" description="Helical" evidence="1">
    <location>
        <begin position="53"/>
        <end position="77"/>
    </location>
</feature>
<keyword evidence="1" id="KW-1133">Transmembrane helix</keyword>
<evidence type="ECO:0000259" key="2">
    <source>
        <dbReference type="Pfam" id="PF22954"/>
    </source>
</evidence>
<dbReference type="InterPro" id="IPR054291">
    <property type="entry name" value="DUF7027"/>
</dbReference>
<keyword evidence="3" id="KW-1185">Reference proteome</keyword>
<dbReference type="AlphaFoldDB" id="A0A0R3RIW2"/>
<organism evidence="3 4">
    <name type="scientific">Elaeophora elaphi</name>
    <dbReference type="NCBI Taxonomy" id="1147741"/>
    <lineage>
        <taxon>Eukaryota</taxon>
        <taxon>Metazoa</taxon>
        <taxon>Ecdysozoa</taxon>
        <taxon>Nematoda</taxon>
        <taxon>Chromadorea</taxon>
        <taxon>Rhabditida</taxon>
        <taxon>Spirurina</taxon>
        <taxon>Spiruromorpha</taxon>
        <taxon>Filarioidea</taxon>
        <taxon>Onchocercidae</taxon>
        <taxon>Elaeophora</taxon>
    </lineage>
</organism>
<evidence type="ECO:0000313" key="4">
    <source>
        <dbReference type="WBParaSite" id="EEL_0000142001-mRNA-1"/>
    </source>
</evidence>
<protein>
    <recommendedName>
        <fullName evidence="2">DUF7027 domain-containing protein</fullName>
    </recommendedName>
</protein>
<sequence>MDFDPQHQKWICCCCHLTNGLKILASSEIVLSSLLLLYSIVYINFDEQYDNTLWFMVILMPISIMYGISSALLIIGIHKFKEKLMYPTLIARAVIVIFMQGFGVSSIVRPAQVINDVNWKESDDQKTPENLIKRRTKNETTAGERLALLMFLMMLISIFVFYTLYLIVRCIRYVHAYRRLLLRKRSLLIACHIGILFCHQ</sequence>
<feature type="domain" description="DUF7027" evidence="2">
    <location>
        <begin position="19"/>
        <end position="115"/>
    </location>
</feature>
<keyword evidence="1" id="KW-0812">Transmembrane</keyword>
<name>A0A0R3RIW2_9BILA</name>
<feature type="transmembrane region" description="Helical" evidence="1">
    <location>
        <begin position="89"/>
        <end position="108"/>
    </location>
</feature>
<proteinExistence type="predicted"/>
<accession>A0A0R3RIW2</accession>
<feature type="transmembrane region" description="Helical" evidence="1">
    <location>
        <begin position="21"/>
        <end position="41"/>
    </location>
</feature>
<dbReference type="Proteomes" id="UP000050640">
    <property type="component" value="Unplaced"/>
</dbReference>
<keyword evidence="1" id="KW-0472">Membrane</keyword>
<dbReference type="PANTHER" id="PTHR34851:SF5">
    <property type="entry name" value="MARVEL DOMAIN-CONTAINING PROTEIN"/>
    <property type="match status" value="1"/>
</dbReference>
<reference evidence="4" key="1">
    <citation type="submission" date="2017-02" db="UniProtKB">
        <authorList>
            <consortium name="WormBaseParasite"/>
        </authorList>
    </citation>
    <scope>IDENTIFICATION</scope>
</reference>